<evidence type="ECO:0000256" key="5">
    <source>
        <dbReference type="PROSITE-ProRule" id="PRU00042"/>
    </source>
</evidence>
<feature type="compositionally biased region" description="Basic and acidic residues" evidence="6">
    <location>
        <begin position="561"/>
        <end position="573"/>
    </location>
</feature>
<feature type="domain" description="C2H2-type" evidence="7">
    <location>
        <begin position="350"/>
        <end position="380"/>
    </location>
</feature>
<name>A0A226DUE6_FOLCA</name>
<dbReference type="OMA" id="SEICETC"/>
<evidence type="ECO:0000313" key="9">
    <source>
        <dbReference type="Proteomes" id="UP000198287"/>
    </source>
</evidence>
<feature type="region of interest" description="Disordered" evidence="6">
    <location>
        <begin position="208"/>
        <end position="268"/>
    </location>
</feature>
<dbReference type="Gene3D" id="3.30.160.60">
    <property type="entry name" value="Classic Zinc Finger"/>
    <property type="match status" value="5"/>
</dbReference>
<keyword evidence="1" id="KW-0479">Metal-binding</keyword>
<feature type="compositionally biased region" description="Low complexity" evidence="6">
    <location>
        <begin position="594"/>
        <end position="604"/>
    </location>
</feature>
<dbReference type="PANTHER" id="PTHR24408">
    <property type="entry name" value="ZINC FINGER PROTEIN"/>
    <property type="match status" value="1"/>
</dbReference>
<evidence type="ECO:0000259" key="7">
    <source>
        <dbReference type="PROSITE" id="PS50157"/>
    </source>
</evidence>
<dbReference type="Proteomes" id="UP000198287">
    <property type="component" value="Unassembled WGS sequence"/>
</dbReference>
<comment type="caution">
    <text evidence="8">The sequence shown here is derived from an EMBL/GenBank/DDBJ whole genome shotgun (WGS) entry which is preliminary data.</text>
</comment>
<dbReference type="EMBL" id="LNIX01000011">
    <property type="protein sequence ID" value="OXA48839.1"/>
    <property type="molecule type" value="Genomic_DNA"/>
</dbReference>
<dbReference type="SMART" id="SM00355">
    <property type="entry name" value="ZnF_C2H2"/>
    <property type="match status" value="8"/>
</dbReference>
<dbReference type="GO" id="GO:0043565">
    <property type="term" value="F:sequence-specific DNA binding"/>
    <property type="evidence" value="ECO:0007669"/>
    <property type="project" value="TreeGrafter"/>
</dbReference>
<dbReference type="GO" id="GO:0008270">
    <property type="term" value="F:zinc ion binding"/>
    <property type="evidence" value="ECO:0007669"/>
    <property type="project" value="UniProtKB-KW"/>
</dbReference>
<dbReference type="PANTHER" id="PTHR24408:SF58">
    <property type="entry name" value="TRANSCRIPTION FACTOR (TFIIIA), PUTATIVE (AFU_ORTHOLOGUE AFUA_1G05150)-RELATED"/>
    <property type="match status" value="1"/>
</dbReference>
<organism evidence="8 9">
    <name type="scientific">Folsomia candida</name>
    <name type="common">Springtail</name>
    <dbReference type="NCBI Taxonomy" id="158441"/>
    <lineage>
        <taxon>Eukaryota</taxon>
        <taxon>Metazoa</taxon>
        <taxon>Ecdysozoa</taxon>
        <taxon>Arthropoda</taxon>
        <taxon>Hexapoda</taxon>
        <taxon>Collembola</taxon>
        <taxon>Entomobryomorpha</taxon>
        <taxon>Isotomoidea</taxon>
        <taxon>Isotomidae</taxon>
        <taxon>Proisotominae</taxon>
        <taxon>Folsomia</taxon>
    </lineage>
</organism>
<keyword evidence="2" id="KW-0677">Repeat</keyword>
<feature type="domain" description="C2H2-type" evidence="7">
    <location>
        <begin position="465"/>
        <end position="493"/>
    </location>
</feature>
<feature type="compositionally biased region" description="Acidic residues" evidence="6">
    <location>
        <begin position="241"/>
        <end position="254"/>
    </location>
</feature>
<dbReference type="PROSITE" id="PS00028">
    <property type="entry name" value="ZINC_FINGER_C2H2_1"/>
    <property type="match status" value="6"/>
</dbReference>
<keyword evidence="4" id="KW-0862">Zinc</keyword>
<protein>
    <submittedName>
        <fullName evidence="8">Zinc finger protein 2</fullName>
    </submittedName>
</protein>
<evidence type="ECO:0000256" key="4">
    <source>
        <dbReference type="ARBA" id="ARBA00022833"/>
    </source>
</evidence>
<reference evidence="8 9" key="1">
    <citation type="submission" date="2015-12" db="EMBL/GenBank/DDBJ databases">
        <title>The genome of Folsomia candida.</title>
        <authorList>
            <person name="Faddeeva A."/>
            <person name="Derks M.F."/>
            <person name="Anvar Y."/>
            <person name="Smit S."/>
            <person name="Van Straalen N."/>
            <person name="Roelofs D."/>
        </authorList>
    </citation>
    <scope>NUCLEOTIDE SEQUENCE [LARGE SCALE GENOMIC DNA]</scope>
    <source>
        <strain evidence="8 9">VU population</strain>
        <tissue evidence="8">Whole body</tissue>
    </source>
</reference>
<dbReference type="InterPro" id="IPR013087">
    <property type="entry name" value="Znf_C2H2_type"/>
</dbReference>
<feature type="domain" description="C2H2-type" evidence="7">
    <location>
        <begin position="436"/>
        <end position="464"/>
    </location>
</feature>
<dbReference type="AlphaFoldDB" id="A0A226DUE6"/>
<evidence type="ECO:0000256" key="3">
    <source>
        <dbReference type="ARBA" id="ARBA00022771"/>
    </source>
</evidence>
<feature type="region of interest" description="Disordered" evidence="6">
    <location>
        <begin position="544"/>
        <end position="604"/>
    </location>
</feature>
<keyword evidence="3 5" id="KW-0863">Zinc-finger</keyword>
<dbReference type="InterPro" id="IPR036236">
    <property type="entry name" value="Znf_C2H2_sf"/>
</dbReference>
<evidence type="ECO:0000256" key="2">
    <source>
        <dbReference type="ARBA" id="ARBA00022737"/>
    </source>
</evidence>
<gene>
    <name evidence="8" type="ORF">Fcan01_16746</name>
</gene>
<feature type="domain" description="C2H2-type" evidence="7">
    <location>
        <begin position="523"/>
        <end position="551"/>
    </location>
</feature>
<dbReference type="GO" id="GO:0005634">
    <property type="term" value="C:nucleus"/>
    <property type="evidence" value="ECO:0007669"/>
    <property type="project" value="TreeGrafter"/>
</dbReference>
<evidence type="ECO:0000313" key="8">
    <source>
        <dbReference type="EMBL" id="OXA48839.1"/>
    </source>
</evidence>
<sequence>MTTITTLLCGNCCSVNTAGNLVSSILLQNQYEIDGATTTISISKGLSSLFYYWMGVPTEDKLDPDGDLLHFCPDCAHIFRELHKISVQFLKLSGTESQVAKRLAELRKAHGIISSSPPPTFNKRQDKEVTQGQKLDLRNYQIDPIEENIEIKKDPEDELDLAVLIKEEEDIAELYDDHVSTGTYNPLGFEDDGISETHGYGEIQLKTDGEDEAEDSEADEFAIDPLKLSDEESSNYSPSSGDEDDNDSEPDNTEPDNTKSDNTESAKSNRLGCSECFKTFASVETRDRHFKQQHDEKFTPLPCPADTCDLTFKRWDQLRTHITNYHPGVPCPPVRTRKVYKTKKLDEGGIPCQVATCDKKYSSNCFMYHHMRTVHPEVPPKMQRNAKGSQEAKEAKLKAKTTRKTKIKKPCPVCGKQFNSNFLNTHIRTHSDERKHLCTTCGKLFRTSRYLSLHIQHVHIREKKYHCDDCGKDFARNYEFKDHVKRLHGNLEKSEICETCGKTFRHQPGLRQHRQTHYHKDAFECPICPKTSNSKANIASHVRWVHEGRKRETHKKKKERGRVGRPPDDERRIANYARGDAGDSQNSSEQGYPALSNASSSSLN</sequence>
<dbReference type="GO" id="GO:0000981">
    <property type="term" value="F:DNA-binding transcription factor activity, RNA polymerase II-specific"/>
    <property type="evidence" value="ECO:0007669"/>
    <property type="project" value="TreeGrafter"/>
</dbReference>
<dbReference type="Pfam" id="PF00096">
    <property type="entry name" value="zf-C2H2"/>
    <property type="match status" value="5"/>
</dbReference>
<evidence type="ECO:0000256" key="6">
    <source>
        <dbReference type="SAM" id="MobiDB-lite"/>
    </source>
</evidence>
<accession>A0A226DUE6</accession>
<dbReference type="SUPFAM" id="SSF57667">
    <property type="entry name" value="beta-beta-alpha zinc fingers"/>
    <property type="match status" value="2"/>
</dbReference>
<dbReference type="OrthoDB" id="428658at2759"/>
<feature type="compositionally biased region" description="Acidic residues" evidence="6">
    <location>
        <begin position="209"/>
        <end position="222"/>
    </location>
</feature>
<dbReference type="PROSITE" id="PS50157">
    <property type="entry name" value="ZINC_FINGER_C2H2_2"/>
    <property type="match status" value="5"/>
</dbReference>
<evidence type="ECO:0000256" key="1">
    <source>
        <dbReference type="ARBA" id="ARBA00022723"/>
    </source>
</evidence>
<feature type="domain" description="C2H2-type" evidence="7">
    <location>
        <begin position="495"/>
        <end position="522"/>
    </location>
</feature>
<proteinExistence type="predicted"/>
<keyword evidence="9" id="KW-1185">Reference proteome</keyword>
<feature type="compositionally biased region" description="Basic residues" evidence="6">
    <location>
        <begin position="551"/>
        <end position="560"/>
    </location>
</feature>